<sequence>MILATSAADAFGIQPPDAADELVLSSSGGAEDHSVATQGWLLPAPPCPDHAIEAHEAPRDDDEDEDLSIHDD</sequence>
<organism evidence="2 3">
    <name type="scientific">Colocasia esculenta</name>
    <name type="common">Wild taro</name>
    <name type="synonym">Arum esculentum</name>
    <dbReference type="NCBI Taxonomy" id="4460"/>
    <lineage>
        <taxon>Eukaryota</taxon>
        <taxon>Viridiplantae</taxon>
        <taxon>Streptophyta</taxon>
        <taxon>Embryophyta</taxon>
        <taxon>Tracheophyta</taxon>
        <taxon>Spermatophyta</taxon>
        <taxon>Magnoliopsida</taxon>
        <taxon>Liliopsida</taxon>
        <taxon>Araceae</taxon>
        <taxon>Aroideae</taxon>
        <taxon>Colocasieae</taxon>
        <taxon>Colocasia</taxon>
    </lineage>
</organism>
<keyword evidence="3" id="KW-1185">Reference proteome</keyword>
<protein>
    <submittedName>
        <fullName evidence="2">Uncharacterized protein</fullName>
    </submittedName>
</protein>
<reference evidence="2" key="1">
    <citation type="submission" date="2017-07" db="EMBL/GenBank/DDBJ databases">
        <title>Taro Niue Genome Assembly and Annotation.</title>
        <authorList>
            <person name="Atibalentja N."/>
            <person name="Keating K."/>
            <person name="Fields C.J."/>
        </authorList>
    </citation>
    <scope>NUCLEOTIDE SEQUENCE</scope>
    <source>
        <strain evidence="2">Niue_2</strain>
        <tissue evidence="2">Leaf</tissue>
    </source>
</reference>
<gene>
    <name evidence="2" type="ORF">Taro_048395</name>
</gene>
<evidence type="ECO:0000313" key="2">
    <source>
        <dbReference type="EMBL" id="MQM15450.1"/>
    </source>
</evidence>
<feature type="region of interest" description="Disordered" evidence="1">
    <location>
        <begin position="22"/>
        <end position="72"/>
    </location>
</feature>
<dbReference type="Proteomes" id="UP000652761">
    <property type="component" value="Unassembled WGS sequence"/>
</dbReference>
<dbReference type="EMBL" id="NMUH01006520">
    <property type="protein sequence ID" value="MQM15450.1"/>
    <property type="molecule type" value="Genomic_DNA"/>
</dbReference>
<accession>A0A843X869</accession>
<evidence type="ECO:0000313" key="3">
    <source>
        <dbReference type="Proteomes" id="UP000652761"/>
    </source>
</evidence>
<dbReference type="AlphaFoldDB" id="A0A843X869"/>
<name>A0A843X869_COLES</name>
<evidence type="ECO:0000256" key="1">
    <source>
        <dbReference type="SAM" id="MobiDB-lite"/>
    </source>
</evidence>
<comment type="caution">
    <text evidence="2">The sequence shown here is derived from an EMBL/GenBank/DDBJ whole genome shotgun (WGS) entry which is preliminary data.</text>
</comment>
<proteinExistence type="predicted"/>